<accession>A0AAE0ILY2</accession>
<keyword evidence="2" id="KW-1133">Transmembrane helix</keyword>
<feature type="transmembrane region" description="Helical" evidence="2">
    <location>
        <begin position="167"/>
        <end position="193"/>
    </location>
</feature>
<name>A0AAE0ILY2_9PEZI</name>
<protein>
    <submittedName>
        <fullName evidence="3">Uncharacterized protein</fullName>
    </submittedName>
</protein>
<feature type="compositionally biased region" description="Basic residues" evidence="1">
    <location>
        <begin position="43"/>
        <end position="53"/>
    </location>
</feature>
<keyword evidence="2" id="KW-0472">Membrane</keyword>
<feature type="compositionally biased region" description="Basic and acidic residues" evidence="1">
    <location>
        <begin position="127"/>
        <end position="137"/>
    </location>
</feature>
<reference evidence="3" key="1">
    <citation type="journal article" date="2023" name="Mol. Phylogenet. Evol.">
        <title>Genome-scale phylogeny and comparative genomics of the fungal order Sordariales.</title>
        <authorList>
            <person name="Hensen N."/>
            <person name="Bonometti L."/>
            <person name="Westerberg I."/>
            <person name="Brannstrom I.O."/>
            <person name="Guillou S."/>
            <person name="Cros-Aarteil S."/>
            <person name="Calhoun S."/>
            <person name="Haridas S."/>
            <person name="Kuo A."/>
            <person name="Mondo S."/>
            <person name="Pangilinan J."/>
            <person name="Riley R."/>
            <person name="LaButti K."/>
            <person name="Andreopoulos B."/>
            <person name="Lipzen A."/>
            <person name="Chen C."/>
            <person name="Yan M."/>
            <person name="Daum C."/>
            <person name="Ng V."/>
            <person name="Clum A."/>
            <person name="Steindorff A."/>
            <person name="Ohm R.A."/>
            <person name="Martin F."/>
            <person name="Silar P."/>
            <person name="Natvig D.O."/>
            <person name="Lalanne C."/>
            <person name="Gautier V."/>
            <person name="Ament-Velasquez S.L."/>
            <person name="Kruys A."/>
            <person name="Hutchinson M.I."/>
            <person name="Powell A.J."/>
            <person name="Barry K."/>
            <person name="Miller A.N."/>
            <person name="Grigoriev I.V."/>
            <person name="Debuchy R."/>
            <person name="Gladieux P."/>
            <person name="Hiltunen Thoren M."/>
            <person name="Johannesson H."/>
        </authorList>
    </citation>
    <scope>NUCLEOTIDE SEQUENCE</scope>
    <source>
        <strain evidence="3">SMH4131-1</strain>
    </source>
</reference>
<evidence type="ECO:0000256" key="1">
    <source>
        <dbReference type="SAM" id="MobiDB-lite"/>
    </source>
</evidence>
<sequence>MALGISEAQKPQARTTGDHARSQVPRTQAHRAQVTNPTATPIPRRRPIRKYHRPTTSPYWLGRRCGGAGWASLGALAVRGEWREDWGGHDPSGASRHLDAATGEMCLLCRPTAALSLQPVESTGQTEGRRGVGEVSERPSSLPKRPSDPLSYGRMWCKVRAKNRGGLFILLFLGLAQFARGMPAYACLCTFSWKSKV</sequence>
<gene>
    <name evidence="3" type="ORF">B0T19DRAFT_422169</name>
</gene>
<organism evidence="3 4">
    <name type="scientific">Cercophora scortea</name>
    <dbReference type="NCBI Taxonomy" id="314031"/>
    <lineage>
        <taxon>Eukaryota</taxon>
        <taxon>Fungi</taxon>
        <taxon>Dikarya</taxon>
        <taxon>Ascomycota</taxon>
        <taxon>Pezizomycotina</taxon>
        <taxon>Sordariomycetes</taxon>
        <taxon>Sordariomycetidae</taxon>
        <taxon>Sordariales</taxon>
        <taxon>Lasiosphaeriaceae</taxon>
        <taxon>Cercophora</taxon>
    </lineage>
</organism>
<feature type="region of interest" description="Disordered" evidence="1">
    <location>
        <begin position="118"/>
        <end position="148"/>
    </location>
</feature>
<dbReference type="EMBL" id="JAUEPO010000003">
    <property type="protein sequence ID" value="KAK3327581.1"/>
    <property type="molecule type" value="Genomic_DNA"/>
</dbReference>
<evidence type="ECO:0000256" key="2">
    <source>
        <dbReference type="SAM" id="Phobius"/>
    </source>
</evidence>
<dbReference type="Proteomes" id="UP001286456">
    <property type="component" value="Unassembled WGS sequence"/>
</dbReference>
<keyword evidence="4" id="KW-1185">Reference proteome</keyword>
<feature type="region of interest" description="Disordered" evidence="1">
    <location>
        <begin position="1"/>
        <end position="53"/>
    </location>
</feature>
<proteinExistence type="predicted"/>
<comment type="caution">
    <text evidence="3">The sequence shown here is derived from an EMBL/GenBank/DDBJ whole genome shotgun (WGS) entry which is preliminary data.</text>
</comment>
<reference evidence="3" key="2">
    <citation type="submission" date="2023-06" db="EMBL/GenBank/DDBJ databases">
        <authorList>
            <consortium name="Lawrence Berkeley National Laboratory"/>
            <person name="Haridas S."/>
            <person name="Hensen N."/>
            <person name="Bonometti L."/>
            <person name="Westerberg I."/>
            <person name="Brannstrom I.O."/>
            <person name="Guillou S."/>
            <person name="Cros-Aarteil S."/>
            <person name="Calhoun S."/>
            <person name="Kuo A."/>
            <person name="Mondo S."/>
            <person name="Pangilinan J."/>
            <person name="Riley R."/>
            <person name="Labutti K."/>
            <person name="Andreopoulos B."/>
            <person name="Lipzen A."/>
            <person name="Chen C."/>
            <person name="Yanf M."/>
            <person name="Daum C."/>
            <person name="Ng V."/>
            <person name="Clum A."/>
            <person name="Steindorff A."/>
            <person name="Ohm R."/>
            <person name="Martin F."/>
            <person name="Silar P."/>
            <person name="Natvig D."/>
            <person name="Lalanne C."/>
            <person name="Gautier V."/>
            <person name="Ament-Velasquez S.L."/>
            <person name="Kruys A."/>
            <person name="Hutchinson M.I."/>
            <person name="Powell A.J."/>
            <person name="Barry K."/>
            <person name="Miller A.N."/>
            <person name="Grigoriev I.V."/>
            <person name="Debuchy R."/>
            <person name="Gladieux P."/>
            <person name="Thoren M.H."/>
            <person name="Johannesson H."/>
        </authorList>
    </citation>
    <scope>NUCLEOTIDE SEQUENCE</scope>
    <source>
        <strain evidence="3">SMH4131-1</strain>
    </source>
</reference>
<keyword evidence="2" id="KW-0812">Transmembrane</keyword>
<evidence type="ECO:0000313" key="3">
    <source>
        <dbReference type="EMBL" id="KAK3327581.1"/>
    </source>
</evidence>
<evidence type="ECO:0000313" key="4">
    <source>
        <dbReference type="Proteomes" id="UP001286456"/>
    </source>
</evidence>
<dbReference type="AlphaFoldDB" id="A0AAE0ILY2"/>